<dbReference type="GO" id="GO:0019062">
    <property type="term" value="P:virion attachment to host cell"/>
    <property type="evidence" value="ECO:0007669"/>
    <property type="project" value="InterPro"/>
</dbReference>
<dbReference type="PANTHER" id="PTHR35191">
    <property type="entry name" value="PROPHAGE SIDE TAIL FIBER PROTEIN HOMOLOG STFQ-RELATED"/>
    <property type="match status" value="1"/>
</dbReference>
<dbReference type="InterPro" id="IPR037053">
    <property type="entry name" value="Phage_tail_collar_dom_sf"/>
</dbReference>
<evidence type="ECO:0000256" key="2">
    <source>
        <dbReference type="ARBA" id="ARBA00022581"/>
    </source>
</evidence>
<dbReference type="AlphaFoldDB" id="A0A376IY78"/>
<dbReference type="GO" id="GO:0046718">
    <property type="term" value="P:symbiont entry into host cell"/>
    <property type="evidence" value="ECO:0007669"/>
    <property type="project" value="InterPro"/>
</dbReference>
<evidence type="ECO:0000313" key="5">
    <source>
        <dbReference type="EMBL" id="STE53346.1"/>
    </source>
</evidence>
<evidence type="ECO:0000256" key="3">
    <source>
        <dbReference type="SAM" id="MobiDB-lite"/>
    </source>
</evidence>
<dbReference type="SUPFAM" id="SSF88874">
    <property type="entry name" value="Receptor-binding domain of short tail fibre protein gp12"/>
    <property type="match status" value="1"/>
</dbReference>
<dbReference type="OrthoDB" id="9810174at2"/>
<keyword evidence="2" id="KW-0945">Host-virus interaction</keyword>
<dbReference type="InterPro" id="IPR051934">
    <property type="entry name" value="Phage_Tail_Fiber_Structural"/>
</dbReference>
<organism evidence="5 6">
    <name type="scientific">Edwardsiella hoshinae</name>
    <dbReference type="NCBI Taxonomy" id="93378"/>
    <lineage>
        <taxon>Bacteria</taxon>
        <taxon>Pseudomonadati</taxon>
        <taxon>Pseudomonadota</taxon>
        <taxon>Gammaproteobacteria</taxon>
        <taxon>Enterobacterales</taxon>
        <taxon>Hafniaceae</taxon>
        <taxon>Edwardsiella</taxon>
    </lineage>
</organism>
<evidence type="ECO:0000313" key="6">
    <source>
        <dbReference type="Proteomes" id="UP000255248"/>
    </source>
</evidence>
<evidence type="ECO:0000259" key="4">
    <source>
        <dbReference type="Pfam" id="PF07484"/>
    </source>
</evidence>
<proteinExistence type="predicted"/>
<feature type="region of interest" description="Disordered" evidence="3">
    <location>
        <begin position="287"/>
        <end position="327"/>
    </location>
</feature>
<sequence>MQKLMPQVDTPDNAFHDGNPATGELGTPVYAVWLNAVQSAVRDIQAECHAILTANGFTPDPSRQNQLWAAIQKAIDSQVPVASISQAGKVQLSSATNSSSEQTAATSKAVKAVKDYADTKAPLDSPALSGTPTAPTPPSSASGREIATAAFVAAKVAKLVGSSPAALDTLKELADALGRDPNFATTMTNALAGKQPLNSTLTALSGKNVAQLLEYLGLQEATNQCPVGVPLPWPSDTPPSGFVIMMGQSFDKARYKKLAMAYPSGRLPDMRGQTIKGKPNGRAALTLEQDGNKSHSHTGRVSETDLGAKNTSSFDYGTKKTNNTGEHHHDYDKAWNGWPRVFYMNSGGDNGVFTRGTTTPAGNHEHSVYIGSHIHTVTLGKHGHIVTIDASGNSEVTVKNIAFNYIVRLA</sequence>
<dbReference type="PANTHER" id="PTHR35191:SF1">
    <property type="entry name" value="PROPHAGE SIDE TAIL FIBER PROTEIN HOMOLOG STFQ-RELATED"/>
    <property type="match status" value="1"/>
</dbReference>
<dbReference type="Pfam" id="PF03406">
    <property type="entry name" value="Phage_fiber_2"/>
    <property type="match status" value="1"/>
</dbReference>
<comment type="subcellular location">
    <subcellularLocation>
        <location evidence="1">Virion</location>
    </subcellularLocation>
</comment>
<feature type="domain" description="Phage tail collar" evidence="4">
    <location>
        <begin position="228"/>
        <end position="275"/>
    </location>
</feature>
<dbReference type="Pfam" id="PF07484">
    <property type="entry name" value="Collar"/>
    <property type="match status" value="1"/>
</dbReference>
<name>A0A376IY78_9GAMM</name>
<dbReference type="Proteomes" id="UP000255248">
    <property type="component" value="Unassembled WGS sequence"/>
</dbReference>
<feature type="compositionally biased region" description="Low complexity" evidence="3">
    <location>
        <begin position="125"/>
        <end position="142"/>
    </location>
</feature>
<feature type="compositionally biased region" description="Polar residues" evidence="3">
    <location>
        <begin position="309"/>
        <end position="324"/>
    </location>
</feature>
<dbReference type="InterPro" id="IPR011083">
    <property type="entry name" value="Phage_tail_collar_dom"/>
</dbReference>
<dbReference type="EMBL" id="UFXZ01000004">
    <property type="protein sequence ID" value="STE53346.1"/>
    <property type="molecule type" value="Genomic_DNA"/>
</dbReference>
<accession>A0A376IY78</accession>
<feature type="region of interest" description="Disordered" evidence="3">
    <location>
        <begin position="121"/>
        <end position="142"/>
    </location>
</feature>
<feature type="region of interest" description="Disordered" evidence="3">
    <location>
        <begin position="1"/>
        <end position="20"/>
    </location>
</feature>
<evidence type="ECO:0000256" key="1">
    <source>
        <dbReference type="ARBA" id="ARBA00004328"/>
    </source>
</evidence>
<reference evidence="5 6" key="1">
    <citation type="submission" date="2018-06" db="EMBL/GenBank/DDBJ databases">
        <authorList>
            <consortium name="Pathogen Informatics"/>
            <person name="Doyle S."/>
        </authorList>
    </citation>
    <scope>NUCLEOTIDE SEQUENCE [LARGE SCALE GENOMIC DNA]</scope>
    <source>
        <strain evidence="5 6">NCTC12121</strain>
    </source>
</reference>
<protein>
    <submittedName>
        <fullName evidence="5">Phage tail fibre repeat</fullName>
    </submittedName>
</protein>
<dbReference type="InterPro" id="IPR005068">
    <property type="entry name" value="Phage_lambda_Stf-r2"/>
</dbReference>
<gene>
    <name evidence="5" type="ORF">NCTC12121_03631</name>
</gene>
<dbReference type="Gene3D" id="3.90.1340.10">
    <property type="entry name" value="Phage tail collar domain"/>
    <property type="match status" value="1"/>
</dbReference>